<keyword evidence="2" id="KW-0732">Signal</keyword>
<gene>
    <name evidence="3" type="ordered locus">Clole_2648</name>
</gene>
<dbReference type="SUPFAM" id="SSF50969">
    <property type="entry name" value="YVTN repeat-like/Quinoprotein amine dehydrogenase"/>
    <property type="match status" value="1"/>
</dbReference>
<dbReference type="KEGG" id="cle:Clole_2648"/>
<protein>
    <submittedName>
        <fullName evidence="3">Extracellular solute-binding protein family 1</fullName>
    </submittedName>
</protein>
<reference evidence="3 4" key="1">
    <citation type="journal article" date="2011" name="J. Bacteriol.">
        <title>Complete genome sequence of the cellulose-degrading bacterium Cellulosilyticum lentocellum.</title>
        <authorList>
            <consortium name="US DOE Joint Genome Institute"/>
            <person name="Miller D.A."/>
            <person name="Suen G."/>
            <person name="Bruce D."/>
            <person name="Copeland A."/>
            <person name="Cheng J.F."/>
            <person name="Detter C."/>
            <person name="Goodwin L.A."/>
            <person name="Han C.S."/>
            <person name="Hauser L.J."/>
            <person name="Land M.L."/>
            <person name="Lapidus A."/>
            <person name="Lucas S."/>
            <person name="Meincke L."/>
            <person name="Pitluck S."/>
            <person name="Tapia R."/>
            <person name="Teshima H."/>
            <person name="Woyke T."/>
            <person name="Fox B.G."/>
            <person name="Angert E.R."/>
            <person name="Currie C.R."/>
        </authorList>
    </citation>
    <scope>NUCLEOTIDE SEQUENCE [LARGE SCALE GENOMIC DNA]</scope>
    <source>
        <strain evidence="4">ATCC 49066 / DSM 5427 / NCIMB 11756 / RHM5</strain>
    </source>
</reference>
<dbReference type="InterPro" id="IPR011044">
    <property type="entry name" value="Quino_amine_DH_bsu"/>
</dbReference>
<feature type="region of interest" description="Disordered" evidence="1">
    <location>
        <begin position="127"/>
        <end position="159"/>
    </location>
</feature>
<accession>F2JJ56</accession>
<dbReference type="PROSITE" id="PS51257">
    <property type="entry name" value="PROKAR_LIPOPROTEIN"/>
    <property type="match status" value="1"/>
</dbReference>
<name>F2JJ56_CELLD</name>
<evidence type="ECO:0000313" key="4">
    <source>
        <dbReference type="Proteomes" id="UP000008467"/>
    </source>
</evidence>
<dbReference type="AlphaFoldDB" id="F2JJ56"/>
<dbReference type="eggNOG" id="COG1653">
    <property type="taxonomic scope" value="Bacteria"/>
</dbReference>
<feature type="signal peptide" evidence="2">
    <location>
        <begin position="1"/>
        <end position="20"/>
    </location>
</feature>
<evidence type="ECO:0000256" key="2">
    <source>
        <dbReference type="SAM" id="SignalP"/>
    </source>
</evidence>
<sequence length="776" mass="87147">MLKKSLVGMLICSLMLLAVVGCNKETETATGEVAMGRYIEEEVTIDGFMPEAPTFLVSNQGKPQIYQQTEKGFVIFEEQEEGVWRKVEPAWLEVFNKQYAYNWISAMAVNDKGEPYFIMVGDLGEQDPNVAPGDMETKAENSDTGSTEEANLGQAEQGEDGLGLKEEGAFLITNEDGTSEVVKNTYTYVIYVEGDAIETCQLQITDSLGYIIPSHLVILPDNQLVVSGSMTGQIGYDLNTGNEVRKYSEADGNIAQINNMLYAINLVDKQIDTYNENASQVDHFVPCENVDELSVLLPTENNNMYLVTGNGISHFAEGGSIWEELMSSTGLSLGLPSYSLVNAIEKDGRFIVQMTNDQYQNVIKLYRYSETTPTLPTTELNAYTLETNRTLQEALTAYQLQHPEVRINVQVGLTGEEGITREDAIKALNTAILAGEGPDIMVLDGLPIDTYMEKGVLADLSEIKEKEQMFEFATAPFQKDEQLYALPLRFKVPTIWGNPEVLDEVDNLEELGAYQKAHSKEMILPEQDSEGLIHLFAGQMQKRWFNEQGELQEESLIQFLETIKTFSRQQEEVSKGYNTMMENRHEAINTQNIFEYAFGKSHVFVEDVGSILDLLICNEANKQKGEGSFKIVRQEEQCTYKPSSIIGLNASSKNKMITEEIMTFILDEKVQLTDTLEGFPTHGGAFEKWIKGENTNKNASYMYSVDDHDILFVEWGHEEALQAFYEEVKQIKTAILDDETLTNLIVEGSKAYFENKESAKQAVERLKPQLELYGKE</sequence>
<keyword evidence="4" id="KW-1185">Reference proteome</keyword>
<dbReference type="InterPro" id="IPR006059">
    <property type="entry name" value="SBP"/>
</dbReference>
<dbReference type="RefSeq" id="WP_013657642.1">
    <property type="nucleotide sequence ID" value="NC_015275.1"/>
</dbReference>
<evidence type="ECO:0000313" key="3">
    <source>
        <dbReference type="EMBL" id="ADZ84349.1"/>
    </source>
</evidence>
<proteinExistence type="predicted"/>
<dbReference type="SUPFAM" id="SSF53850">
    <property type="entry name" value="Periplasmic binding protein-like II"/>
    <property type="match status" value="1"/>
</dbReference>
<dbReference type="Pfam" id="PF13416">
    <property type="entry name" value="SBP_bac_8"/>
    <property type="match status" value="1"/>
</dbReference>
<organism evidence="3 4">
    <name type="scientific">Cellulosilyticum lentocellum (strain ATCC 49066 / DSM 5427 / NCIMB 11756 / RHM5)</name>
    <name type="common">Clostridium lentocellum</name>
    <dbReference type="NCBI Taxonomy" id="642492"/>
    <lineage>
        <taxon>Bacteria</taxon>
        <taxon>Bacillati</taxon>
        <taxon>Bacillota</taxon>
        <taxon>Clostridia</taxon>
        <taxon>Lachnospirales</taxon>
        <taxon>Cellulosilyticaceae</taxon>
        <taxon>Cellulosilyticum</taxon>
    </lineage>
</organism>
<feature type="chain" id="PRO_5039702943" evidence="2">
    <location>
        <begin position="21"/>
        <end position="776"/>
    </location>
</feature>
<dbReference type="Proteomes" id="UP000008467">
    <property type="component" value="Chromosome"/>
</dbReference>
<evidence type="ECO:0000256" key="1">
    <source>
        <dbReference type="SAM" id="MobiDB-lite"/>
    </source>
</evidence>
<dbReference type="STRING" id="642492.Clole_2648"/>
<dbReference type="Gene3D" id="3.40.190.10">
    <property type="entry name" value="Periplasmic binding protein-like II"/>
    <property type="match status" value="1"/>
</dbReference>
<dbReference type="EMBL" id="CP002582">
    <property type="protein sequence ID" value="ADZ84349.1"/>
    <property type="molecule type" value="Genomic_DNA"/>
</dbReference>
<dbReference type="HOGENOM" id="CLU_020013_0_0_9"/>